<sequence length="83" mass="9442">MSKHGKLLTKLLNKHSTFTWQELITLLKSLGYRQIEGHGSRIKFDNGDPQALINLHKPHPGNELKAYARRQIIENLKSGGLIQ</sequence>
<keyword evidence="2" id="KW-1185">Reference proteome</keyword>
<dbReference type="InterPro" id="IPR012933">
    <property type="entry name" value="HicA_mRNA_interferase"/>
</dbReference>
<proteinExistence type="predicted"/>
<dbReference type="GO" id="GO:0003729">
    <property type="term" value="F:mRNA binding"/>
    <property type="evidence" value="ECO:0007669"/>
    <property type="project" value="InterPro"/>
</dbReference>
<evidence type="ECO:0000313" key="2">
    <source>
        <dbReference type="Proteomes" id="UP000070282"/>
    </source>
</evidence>
<comment type="caution">
    <text evidence="1">The sequence shown here is derived from an EMBL/GenBank/DDBJ whole genome shotgun (WGS) entry which is preliminary data.</text>
</comment>
<dbReference type="AlphaFoldDB" id="A0A137SET8"/>
<reference evidence="2" key="1">
    <citation type="submission" date="2015-12" db="EMBL/GenBank/DDBJ databases">
        <authorList>
            <person name="Lima A."/>
            <person name="Farahani Zayas N."/>
            <person name="Castro Da Silva M.A."/>
            <person name="Cabral A."/>
            <person name="Pessatti M.L."/>
        </authorList>
    </citation>
    <scope>NUCLEOTIDE SEQUENCE [LARGE SCALE GENOMIC DNA]</scope>
    <source>
        <strain evidence="2">LAMA 842</strain>
    </source>
</reference>
<dbReference type="Pfam" id="PF07927">
    <property type="entry name" value="HicA_toxin"/>
    <property type="match status" value="1"/>
</dbReference>
<accession>A0A137SET8</accession>
<evidence type="ECO:0000313" key="1">
    <source>
        <dbReference type="EMBL" id="KXO10949.1"/>
    </source>
</evidence>
<dbReference type="Proteomes" id="UP000070282">
    <property type="component" value="Unassembled WGS sequence"/>
</dbReference>
<organism evidence="1 2">
    <name type="scientific">Marinobacter excellens LAMA 842</name>
    <dbReference type="NCBI Taxonomy" id="1306954"/>
    <lineage>
        <taxon>Bacteria</taxon>
        <taxon>Pseudomonadati</taxon>
        <taxon>Pseudomonadota</taxon>
        <taxon>Gammaproteobacteria</taxon>
        <taxon>Pseudomonadales</taxon>
        <taxon>Marinobacteraceae</taxon>
        <taxon>Marinobacter</taxon>
    </lineage>
</organism>
<dbReference type="RefSeq" id="WP_061331495.1">
    <property type="nucleotide sequence ID" value="NZ_LOCO01000004.1"/>
</dbReference>
<gene>
    <name evidence="1" type="ORF">J122_1075</name>
</gene>
<protein>
    <submittedName>
        <fullName evidence="1">HicA protein</fullName>
    </submittedName>
</protein>
<name>A0A137SET8_9GAMM</name>
<dbReference type="PATRIC" id="fig|1306954.6.peg.2952"/>
<dbReference type="EMBL" id="LOCO01000004">
    <property type="protein sequence ID" value="KXO10949.1"/>
    <property type="molecule type" value="Genomic_DNA"/>
</dbReference>
<dbReference type="SUPFAM" id="SSF54786">
    <property type="entry name" value="YcfA/nrd intein domain"/>
    <property type="match status" value="1"/>
</dbReference>